<dbReference type="GO" id="GO:0016020">
    <property type="term" value="C:membrane"/>
    <property type="evidence" value="ECO:0007669"/>
    <property type="project" value="UniProtKB-SubCell"/>
</dbReference>
<evidence type="ECO:0000256" key="5">
    <source>
        <dbReference type="ARBA" id="ARBA00023136"/>
    </source>
</evidence>
<evidence type="ECO:0000256" key="1">
    <source>
        <dbReference type="ARBA" id="ARBA00004141"/>
    </source>
</evidence>
<keyword evidence="5" id="KW-0472">Membrane</keyword>
<evidence type="ECO:0000256" key="4">
    <source>
        <dbReference type="ARBA" id="ARBA00022989"/>
    </source>
</evidence>
<proteinExistence type="inferred from homology"/>
<dbReference type="Gene3D" id="1.20.1250.20">
    <property type="entry name" value="MFS general substrate transporter like domains"/>
    <property type="match status" value="1"/>
</dbReference>
<evidence type="ECO:0000313" key="6">
    <source>
        <dbReference type="EMBL" id="SPC77440.1"/>
    </source>
</evidence>
<keyword evidence="3" id="KW-0812">Transmembrane</keyword>
<evidence type="ECO:0000256" key="3">
    <source>
        <dbReference type="ARBA" id="ARBA00022692"/>
    </source>
</evidence>
<organism evidence="6">
    <name type="scientific">Fagus sylvatica</name>
    <name type="common">Beechnut</name>
    <dbReference type="NCBI Taxonomy" id="28930"/>
    <lineage>
        <taxon>Eukaryota</taxon>
        <taxon>Viridiplantae</taxon>
        <taxon>Streptophyta</taxon>
        <taxon>Embryophyta</taxon>
        <taxon>Tracheophyta</taxon>
        <taxon>Spermatophyta</taxon>
        <taxon>Magnoliopsida</taxon>
        <taxon>eudicotyledons</taxon>
        <taxon>Gunneridae</taxon>
        <taxon>Pentapetalae</taxon>
        <taxon>rosids</taxon>
        <taxon>fabids</taxon>
        <taxon>Fagales</taxon>
        <taxon>Fagaceae</taxon>
        <taxon>Fagus</taxon>
    </lineage>
</organism>
<accession>A0A2N9ERZ8</accession>
<comment type="subcellular location">
    <subcellularLocation>
        <location evidence="1">Membrane</location>
        <topology evidence="1">Multi-pass membrane protein</topology>
    </subcellularLocation>
</comment>
<dbReference type="GO" id="GO:0022857">
    <property type="term" value="F:transmembrane transporter activity"/>
    <property type="evidence" value="ECO:0007669"/>
    <property type="project" value="InterPro"/>
</dbReference>
<comment type="similarity">
    <text evidence="2">Belongs to the major facilitator superfamily. Proton-dependent oligopeptide transporter (POT/PTR) (TC 2.A.17) family.</text>
</comment>
<dbReference type="EMBL" id="OIVN01000272">
    <property type="protein sequence ID" value="SPC77440.1"/>
    <property type="molecule type" value="Genomic_DNA"/>
</dbReference>
<dbReference type="AlphaFoldDB" id="A0A2N9ERZ8"/>
<reference evidence="6" key="1">
    <citation type="submission" date="2018-02" db="EMBL/GenBank/DDBJ databases">
        <authorList>
            <person name="Cohen D.B."/>
            <person name="Kent A.D."/>
        </authorList>
    </citation>
    <scope>NUCLEOTIDE SEQUENCE</scope>
</reference>
<dbReference type="SUPFAM" id="SSF103473">
    <property type="entry name" value="MFS general substrate transporter"/>
    <property type="match status" value="1"/>
</dbReference>
<dbReference type="Pfam" id="PF00854">
    <property type="entry name" value="PTR2"/>
    <property type="match status" value="1"/>
</dbReference>
<name>A0A2N9ERZ8_FAGSY</name>
<gene>
    <name evidence="6" type="ORF">FSB_LOCUS5322</name>
</gene>
<keyword evidence="4" id="KW-1133">Transmembrane helix</keyword>
<evidence type="ECO:0008006" key="7">
    <source>
        <dbReference type="Google" id="ProtNLM"/>
    </source>
</evidence>
<evidence type="ECO:0000256" key="2">
    <source>
        <dbReference type="ARBA" id="ARBA00005982"/>
    </source>
</evidence>
<dbReference type="PANTHER" id="PTHR11654">
    <property type="entry name" value="OLIGOPEPTIDE TRANSPORTER-RELATED"/>
    <property type="match status" value="1"/>
</dbReference>
<protein>
    <recommendedName>
        <fullName evidence="7">Major facilitator superfamily (MFS) profile domain-containing protein</fullName>
    </recommendedName>
</protein>
<dbReference type="InterPro" id="IPR036259">
    <property type="entry name" value="MFS_trans_sf"/>
</dbReference>
<sequence>MVRTIGSHFQLPPSSLQVLSSLTAITTVPIYDRVFVPIAQKLTGHPSGITVLQRIGFGLFLSILNMAVSALVEVKRVSIEREHKLLDNPKAIVPMTVRWMLPQYMLCGFSEVFAFVGLQQLFYEQTPETMRSLGAAIQLSVRGVGYLISSAIISILQAIGSRFGREWLGDNLNRAHLDYFYWVAGRVEHFELVCLCMGC</sequence>
<dbReference type="InterPro" id="IPR000109">
    <property type="entry name" value="POT_fam"/>
</dbReference>